<keyword evidence="1" id="KW-0808">Transferase</keyword>
<reference evidence="2 3" key="1">
    <citation type="submission" date="2014-02" db="EMBL/GenBank/DDBJ databases">
        <title>Genome sequence of Brachybacterium phenoliresistens strain W13A50.</title>
        <authorList>
            <person name="Wang X."/>
        </authorList>
    </citation>
    <scope>NUCLEOTIDE SEQUENCE [LARGE SCALE GENOMIC DNA]</scope>
    <source>
        <strain evidence="2 3">W13A50</strain>
    </source>
</reference>
<gene>
    <name evidence="2" type="ORF">BF93_18165</name>
</gene>
<dbReference type="Gene3D" id="3.40.50.2300">
    <property type="match status" value="1"/>
</dbReference>
<dbReference type="EMBL" id="JDYK01000009">
    <property type="protein sequence ID" value="EWS81099.1"/>
    <property type="molecule type" value="Genomic_DNA"/>
</dbReference>
<dbReference type="InterPro" id="IPR036095">
    <property type="entry name" value="PTS_EIIB-like_sf"/>
</dbReference>
<dbReference type="GO" id="GO:0008982">
    <property type="term" value="F:protein-N(PI)-phosphohistidine-sugar phosphotransferase activity"/>
    <property type="evidence" value="ECO:0007669"/>
    <property type="project" value="InterPro"/>
</dbReference>
<name>Z9JSE0_9MICO</name>
<keyword evidence="3" id="KW-1185">Reference proteome</keyword>
<dbReference type="RefSeq" id="WP_038372355.1">
    <property type="nucleotide sequence ID" value="NZ_BAAAOW010000002.1"/>
</dbReference>
<protein>
    <submittedName>
        <fullName evidence="2">PTS lactose transporter subunit IIB</fullName>
    </submittedName>
</protein>
<evidence type="ECO:0000313" key="2">
    <source>
        <dbReference type="EMBL" id="EWS81099.1"/>
    </source>
</evidence>
<dbReference type="PATRIC" id="fig|396014.3.peg.1969"/>
<comment type="caution">
    <text evidence="2">The sequence shown here is derived from an EMBL/GenBank/DDBJ whole genome shotgun (WGS) entry which is preliminary data.</text>
</comment>
<accession>Z9JSE0</accession>
<proteinExistence type="predicted"/>
<dbReference type="AlphaFoldDB" id="Z9JSE0"/>
<evidence type="ECO:0000256" key="1">
    <source>
        <dbReference type="ARBA" id="ARBA00022679"/>
    </source>
</evidence>
<dbReference type="Proteomes" id="UP000023067">
    <property type="component" value="Unassembled WGS sequence"/>
</dbReference>
<dbReference type="OrthoDB" id="3196672at2"/>
<dbReference type="eggNOG" id="COG3414">
    <property type="taxonomic scope" value="Bacteria"/>
</dbReference>
<organism evidence="2 3">
    <name type="scientific">Brachybacterium phenoliresistens</name>
    <dbReference type="NCBI Taxonomy" id="396014"/>
    <lineage>
        <taxon>Bacteria</taxon>
        <taxon>Bacillati</taxon>
        <taxon>Actinomycetota</taxon>
        <taxon>Actinomycetes</taxon>
        <taxon>Micrococcales</taxon>
        <taxon>Dermabacteraceae</taxon>
        <taxon>Brachybacterium</taxon>
    </lineage>
</organism>
<dbReference type="HOGENOM" id="CLU_159248_3_4_11"/>
<sequence>MRTIAVITSVGSTTSTLIAARIRDHFADQGRDVRVDRYTVMDLLSTDVSADVAVSTLELPTSLGMPVVSGMPLVLETSPDRTLEEIAHHLDQLDPSDR</sequence>
<dbReference type="STRING" id="396014.BF93_18165"/>
<evidence type="ECO:0000313" key="3">
    <source>
        <dbReference type="Proteomes" id="UP000023067"/>
    </source>
</evidence>
<dbReference type="SUPFAM" id="SSF52794">
    <property type="entry name" value="PTS system IIB component-like"/>
    <property type="match status" value="1"/>
</dbReference>
<dbReference type="GO" id="GO:0009401">
    <property type="term" value="P:phosphoenolpyruvate-dependent sugar phosphotransferase system"/>
    <property type="evidence" value="ECO:0007669"/>
    <property type="project" value="InterPro"/>
</dbReference>